<evidence type="ECO:0000256" key="1">
    <source>
        <dbReference type="ARBA" id="ARBA00023239"/>
    </source>
</evidence>
<comment type="caution">
    <text evidence="3">The sequence shown here is derived from an EMBL/GenBank/DDBJ whole genome shotgun (WGS) entry which is preliminary data.</text>
</comment>
<dbReference type="InterPro" id="IPR032466">
    <property type="entry name" value="Metal_Hydrolase"/>
</dbReference>
<name>A0ABU8RQ14_9SPHN</name>
<protein>
    <submittedName>
        <fullName evidence="3">Amidohydrolase family protein</fullName>
    </submittedName>
</protein>
<dbReference type="PANTHER" id="PTHR21240:SF28">
    <property type="entry name" value="ISO-OROTATE DECARBOXYLASE (EUROFUNG)"/>
    <property type="match status" value="1"/>
</dbReference>
<keyword evidence="1" id="KW-0456">Lyase</keyword>
<dbReference type="Gene3D" id="3.20.20.140">
    <property type="entry name" value="Metal-dependent hydrolases"/>
    <property type="match status" value="1"/>
</dbReference>
<evidence type="ECO:0000259" key="2">
    <source>
        <dbReference type="Pfam" id="PF04909"/>
    </source>
</evidence>
<dbReference type="PANTHER" id="PTHR21240">
    <property type="entry name" value="2-AMINO-3-CARBOXYLMUCONATE-6-SEMIALDEHYDE DECARBOXYLASE"/>
    <property type="match status" value="1"/>
</dbReference>
<sequence length="433" mass="48828">MAEDNPKSSVMKAGVDDAKWYWLAEGWAPGGHIREVDFDAQMRGIDPLFEGIKIVDCDTHFTEPADLWTSHAPAGMKDKMPHVRRIDGADQWFVGDKHFGSIGGNVIAKDRNKLLGRLAFQNYDQIDPGSYLVAPRLAQMDAMGVWAQICFQNGGVTQVGSLLGLGDEPLAVAITEIYNDACKERMDASGGRINGMGTLPYWDKDLMNQEMRRIADMGLKGITLPDRPERVDSSSAYVGPDGKVSPFWAEVFEICNDQGIPLNYHLNASLDANSAIWDNLGFDQKLPIHALLHHVGCAATLSNFMVSGILDTYPKLKIGLIESGMGWVPFWLEAMEHQLDEFRTRENRGLKLRPKEYFKQHFWVSYWFEDYAPKHMLEEIGVDRVMFETDYPHPTSLYPGVQDKLVETLGQHDYATRKRVLQDNAAELYNLEI</sequence>
<gene>
    <name evidence="3" type="ORF">WG901_00820</name>
</gene>
<proteinExistence type="predicted"/>
<organism evidence="3 4">
    <name type="scientific">Novosphingobium anseongense</name>
    <dbReference type="NCBI Taxonomy" id="3133436"/>
    <lineage>
        <taxon>Bacteria</taxon>
        <taxon>Pseudomonadati</taxon>
        <taxon>Pseudomonadota</taxon>
        <taxon>Alphaproteobacteria</taxon>
        <taxon>Sphingomonadales</taxon>
        <taxon>Sphingomonadaceae</taxon>
        <taxon>Novosphingobium</taxon>
    </lineage>
</organism>
<feature type="domain" description="Amidohydrolase-related" evidence="2">
    <location>
        <begin position="174"/>
        <end position="431"/>
    </location>
</feature>
<dbReference type="Proteomes" id="UP001361239">
    <property type="component" value="Unassembled WGS sequence"/>
</dbReference>
<dbReference type="RefSeq" id="WP_339585131.1">
    <property type="nucleotide sequence ID" value="NZ_JBBHJZ010000001.1"/>
</dbReference>
<dbReference type="InterPro" id="IPR006680">
    <property type="entry name" value="Amidohydro-rel"/>
</dbReference>
<reference evidence="3 4" key="1">
    <citation type="submission" date="2024-03" db="EMBL/GenBank/DDBJ databases">
        <authorList>
            <person name="Jo J.-H."/>
        </authorList>
    </citation>
    <scope>NUCLEOTIDE SEQUENCE [LARGE SCALE GENOMIC DNA]</scope>
    <source>
        <strain evidence="3 4">PS1R-30</strain>
    </source>
</reference>
<keyword evidence="4" id="KW-1185">Reference proteome</keyword>
<dbReference type="Pfam" id="PF04909">
    <property type="entry name" value="Amidohydro_2"/>
    <property type="match status" value="1"/>
</dbReference>
<evidence type="ECO:0000313" key="4">
    <source>
        <dbReference type="Proteomes" id="UP001361239"/>
    </source>
</evidence>
<dbReference type="SUPFAM" id="SSF51556">
    <property type="entry name" value="Metallo-dependent hydrolases"/>
    <property type="match status" value="1"/>
</dbReference>
<evidence type="ECO:0000313" key="3">
    <source>
        <dbReference type="EMBL" id="MEJ5975163.1"/>
    </source>
</evidence>
<dbReference type="EMBL" id="JBBHJZ010000001">
    <property type="protein sequence ID" value="MEJ5975163.1"/>
    <property type="molecule type" value="Genomic_DNA"/>
</dbReference>
<dbReference type="InterPro" id="IPR032465">
    <property type="entry name" value="ACMSD"/>
</dbReference>
<accession>A0ABU8RQ14</accession>